<evidence type="ECO:0000313" key="3">
    <source>
        <dbReference type="Proteomes" id="UP000466187"/>
    </source>
</evidence>
<gene>
    <name evidence="2" type="ORF">MGAD_02240</name>
</gene>
<accession>A0A7I7WEB5</accession>
<evidence type="ECO:0000256" key="1">
    <source>
        <dbReference type="ARBA" id="ARBA00023172"/>
    </source>
</evidence>
<dbReference type="EMBL" id="AP022608">
    <property type="protein sequence ID" value="BBZ15889.1"/>
    <property type="molecule type" value="Genomic_DNA"/>
</dbReference>
<dbReference type="InterPro" id="IPR011010">
    <property type="entry name" value="DNA_brk_join_enz"/>
</dbReference>
<dbReference type="RefSeq" id="WP_163684226.1">
    <property type="nucleotide sequence ID" value="NZ_AP022608.1"/>
</dbReference>
<name>A0A7I7WEB5_MYCGU</name>
<dbReference type="InterPro" id="IPR013762">
    <property type="entry name" value="Integrase-like_cat_sf"/>
</dbReference>
<dbReference type="KEGG" id="mgad:MGAD_02240"/>
<proteinExistence type="predicted"/>
<dbReference type="GO" id="GO:0015074">
    <property type="term" value="P:DNA integration"/>
    <property type="evidence" value="ECO:0007669"/>
    <property type="project" value="InterPro"/>
</dbReference>
<evidence type="ECO:0008006" key="4">
    <source>
        <dbReference type="Google" id="ProtNLM"/>
    </source>
</evidence>
<reference evidence="2 3" key="1">
    <citation type="journal article" date="2019" name="Emerg. Microbes Infect.">
        <title>Comprehensive subspecies identification of 175 nontuberculous mycobacteria species based on 7547 genomic profiles.</title>
        <authorList>
            <person name="Matsumoto Y."/>
            <person name="Kinjo T."/>
            <person name="Motooka D."/>
            <person name="Nabeya D."/>
            <person name="Jung N."/>
            <person name="Uechi K."/>
            <person name="Horii T."/>
            <person name="Iida T."/>
            <person name="Fujita J."/>
            <person name="Nakamura S."/>
        </authorList>
    </citation>
    <scope>NUCLEOTIDE SEQUENCE [LARGE SCALE GENOMIC DNA]</scope>
    <source>
        <strain evidence="2 3">JCM 12688</strain>
    </source>
</reference>
<dbReference type="Gene3D" id="1.10.443.10">
    <property type="entry name" value="Intergrase catalytic core"/>
    <property type="match status" value="1"/>
</dbReference>
<dbReference type="SUPFAM" id="SSF56349">
    <property type="entry name" value="DNA breaking-rejoining enzymes"/>
    <property type="match status" value="1"/>
</dbReference>
<dbReference type="GO" id="GO:0006310">
    <property type="term" value="P:DNA recombination"/>
    <property type="evidence" value="ECO:0007669"/>
    <property type="project" value="UniProtKB-KW"/>
</dbReference>
<dbReference type="Proteomes" id="UP000466187">
    <property type="component" value="Chromosome"/>
</dbReference>
<keyword evidence="1" id="KW-0233">DNA recombination</keyword>
<protein>
    <recommendedName>
        <fullName evidence="4">Integrase</fullName>
    </recommendedName>
</protein>
<dbReference type="AlphaFoldDB" id="A0A7I7WEB5"/>
<organism evidence="2 3">
    <name type="scientific">Mycolicibacterium gadium</name>
    <name type="common">Mycobacterium gadium</name>
    <dbReference type="NCBI Taxonomy" id="1794"/>
    <lineage>
        <taxon>Bacteria</taxon>
        <taxon>Bacillati</taxon>
        <taxon>Actinomycetota</taxon>
        <taxon>Actinomycetes</taxon>
        <taxon>Mycobacteriales</taxon>
        <taxon>Mycobacteriaceae</taxon>
        <taxon>Mycolicibacterium</taxon>
    </lineage>
</organism>
<sequence length="707" mass="77487">MTLAPNEDPYLVPPPTPHSPVVLADRAGDLNTHISGHYRDMVWSLAPLTNNPSAHKSAVHWKNAPQELREELRLVAWTMINGQLRPSFLAERRTALRSRLSAAAMNVTILEWFKLARWLAERGIETLADCDDSTWEFFSKHVLARGYASRDIVRSVLAALTRLWAFDQLSACPVGVRRPPWDSKGIDDYLPAESATGGENATEPLSEQTLGPLLIWAMRVVDDFADDILAAWTQWRNLKAQAKTNTSTPQGATAVRAYFDRLISEDLPLPATVNAGRAGVAITYVAALTGASTRQVQQQNERLGLTEAAVSRPGPCPLDITVKGRLAGELWRDRLDFNETPSLVRHLGTAAFIVCAYLTGMRIGEILGLRSGCCPDPAPDATGLVSRHLIRSHQYKTATDEDGNHHSAGVEREVPWVAITPVVNAIRVLERMVPAGALLFDHNTHDLFNRPDTGSLKSQGLRTRIEDFVTFANAEAASHHRSSEVVPADPHGPIGIGRFRRSLAWHIARRPNGLVALAIQYGHMRTIVTEGYAARGRGGIHELVDIETARAVADTAAKLRDDLDAGSGVSGPAARRAIQSAITAARFEGVTITARTARLLLANEQAVLYDNPQALLLCHYKRERALCHRDGAKDTPSLDRCIPSCGNAIRTDEHATALRRRADTLDDQAAHTPGPLGDRLRATAAKLRNHADTHDKTRITLKDEDIE</sequence>
<dbReference type="GO" id="GO:0003677">
    <property type="term" value="F:DNA binding"/>
    <property type="evidence" value="ECO:0007669"/>
    <property type="project" value="InterPro"/>
</dbReference>
<evidence type="ECO:0000313" key="2">
    <source>
        <dbReference type="EMBL" id="BBZ15889.1"/>
    </source>
</evidence>